<gene>
    <name evidence="1" type="ORF">J1N35_006467</name>
</gene>
<evidence type="ECO:0000313" key="2">
    <source>
        <dbReference type="Proteomes" id="UP000828251"/>
    </source>
</evidence>
<dbReference type="EMBL" id="JAIQCV010000002">
    <property type="protein sequence ID" value="KAH1123307.1"/>
    <property type="molecule type" value="Genomic_DNA"/>
</dbReference>
<reference evidence="1 2" key="1">
    <citation type="journal article" date="2021" name="Plant Biotechnol. J.">
        <title>Multi-omics assisted identification of the key and species-specific regulatory components of drought-tolerant mechanisms in Gossypium stocksii.</title>
        <authorList>
            <person name="Yu D."/>
            <person name="Ke L."/>
            <person name="Zhang D."/>
            <person name="Wu Y."/>
            <person name="Sun Y."/>
            <person name="Mei J."/>
            <person name="Sun J."/>
            <person name="Sun Y."/>
        </authorList>
    </citation>
    <scope>NUCLEOTIDE SEQUENCE [LARGE SCALE GENOMIC DNA]</scope>
    <source>
        <strain evidence="2">cv. E1</strain>
        <tissue evidence="1">Leaf</tissue>
    </source>
</reference>
<sequence length="75" mass="8819">MWNEFHVKQKKDMGSHIVAARGRRKNREMEDLPQKYAEAIDPCLSEEEDGETWQGEALELKNKADLQEKKYCYSS</sequence>
<keyword evidence="2" id="KW-1185">Reference proteome</keyword>
<organism evidence="1 2">
    <name type="scientific">Gossypium stocksii</name>
    <dbReference type="NCBI Taxonomy" id="47602"/>
    <lineage>
        <taxon>Eukaryota</taxon>
        <taxon>Viridiplantae</taxon>
        <taxon>Streptophyta</taxon>
        <taxon>Embryophyta</taxon>
        <taxon>Tracheophyta</taxon>
        <taxon>Spermatophyta</taxon>
        <taxon>Magnoliopsida</taxon>
        <taxon>eudicotyledons</taxon>
        <taxon>Gunneridae</taxon>
        <taxon>Pentapetalae</taxon>
        <taxon>rosids</taxon>
        <taxon>malvids</taxon>
        <taxon>Malvales</taxon>
        <taxon>Malvaceae</taxon>
        <taxon>Malvoideae</taxon>
        <taxon>Gossypium</taxon>
    </lineage>
</organism>
<dbReference type="AlphaFoldDB" id="A0A9D3WGK8"/>
<comment type="caution">
    <text evidence="1">The sequence shown here is derived from an EMBL/GenBank/DDBJ whole genome shotgun (WGS) entry which is preliminary data.</text>
</comment>
<evidence type="ECO:0000313" key="1">
    <source>
        <dbReference type="EMBL" id="KAH1123307.1"/>
    </source>
</evidence>
<protein>
    <submittedName>
        <fullName evidence="1">Uncharacterized protein</fullName>
    </submittedName>
</protein>
<accession>A0A9D3WGK8</accession>
<proteinExistence type="predicted"/>
<dbReference type="Proteomes" id="UP000828251">
    <property type="component" value="Unassembled WGS sequence"/>
</dbReference>
<name>A0A9D3WGK8_9ROSI</name>